<keyword evidence="2" id="KW-1185">Reference proteome</keyword>
<dbReference type="EMBL" id="QNRK01000001">
    <property type="protein sequence ID" value="RBP18321.1"/>
    <property type="molecule type" value="Genomic_DNA"/>
</dbReference>
<evidence type="ECO:0000313" key="2">
    <source>
        <dbReference type="Proteomes" id="UP000253529"/>
    </source>
</evidence>
<dbReference type="AlphaFoldDB" id="A0A366FUY8"/>
<dbReference type="InterPro" id="IPR027417">
    <property type="entry name" value="P-loop_NTPase"/>
</dbReference>
<protein>
    <recommendedName>
        <fullName evidence="3">Sulfotransferase family protein</fullName>
    </recommendedName>
</protein>
<dbReference type="SUPFAM" id="SSF52540">
    <property type="entry name" value="P-loop containing nucleoside triphosphate hydrolases"/>
    <property type="match status" value="1"/>
</dbReference>
<sequence length="346" mass="39851">MNMIAAPKTMRELFDAMSDVAPDESVETFIGRFDWSDENVQHIYHTFFGRLPESASVVASSGKLNRRAHALASLQSGEFRNNIVEMLLRAYPEKQRLIHIHIPKTAGTDFREKLVNHLPYIHYNHSRPETTPDKLLAHLAETARRAQRANEIVASGHVSLAWYVDKRLCRANDRIFTVVRDPRKSILSLINYYLRRVKEDPECKWPDTQSYASYLGVSSFDRNMDVEARRELGREMLRNKGMMIQNLPRHMLGRGNFDSAVDLIIRTNIEIVPIEMYKSWLLEQWGIDSETRANASPQLLRMEDLDEPLQRHLAALCEDDVKLHEKIMTAWGRVGGTHIFGASLLD</sequence>
<proteinExistence type="predicted"/>
<dbReference type="Proteomes" id="UP000253529">
    <property type="component" value="Unassembled WGS sequence"/>
</dbReference>
<evidence type="ECO:0000313" key="1">
    <source>
        <dbReference type="EMBL" id="RBP18321.1"/>
    </source>
</evidence>
<organism evidence="1 2">
    <name type="scientific">Roseiarcus fermentans</name>
    <dbReference type="NCBI Taxonomy" id="1473586"/>
    <lineage>
        <taxon>Bacteria</taxon>
        <taxon>Pseudomonadati</taxon>
        <taxon>Pseudomonadota</taxon>
        <taxon>Alphaproteobacteria</taxon>
        <taxon>Hyphomicrobiales</taxon>
        <taxon>Roseiarcaceae</taxon>
        <taxon>Roseiarcus</taxon>
    </lineage>
</organism>
<name>A0A366FUY8_9HYPH</name>
<comment type="caution">
    <text evidence="1">The sequence shown here is derived from an EMBL/GenBank/DDBJ whole genome shotgun (WGS) entry which is preliminary data.</text>
</comment>
<gene>
    <name evidence="1" type="ORF">DFR50_101265</name>
</gene>
<dbReference type="Gene3D" id="3.40.50.300">
    <property type="entry name" value="P-loop containing nucleotide triphosphate hydrolases"/>
    <property type="match status" value="1"/>
</dbReference>
<accession>A0A366FUY8</accession>
<reference evidence="1 2" key="1">
    <citation type="submission" date="2018-06" db="EMBL/GenBank/DDBJ databases">
        <title>Genomic Encyclopedia of Type Strains, Phase IV (KMG-IV): sequencing the most valuable type-strain genomes for metagenomic binning, comparative biology and taxonomic classification.</title>
        <authorList>
            <person name="Goeker M."/>
        </authorList>
    </citation>
    <scope>NUCLEOTIDE SEQUENCE [LARGE SCALE GENOMIC DNA]</scope>
    <source>
        <strain evidence="1 2">DSM 24875</strain>
    </source>
</reference>
<dbReference type="OrthoDB" id="7251180at2"/>
<evidence type="ECO:0008006" key="3">
    <source>
        <dbReference type="Google" id="ProtNLM"/>
    </source>
</evidence>